<comment type="caution">
    <text evidence="2">The sequence shown here is derived from an EMBL/GenBank/DDBJ whole genome shotgun (WGS) entry which is preliminary data.</text>
</comment>
<gene>
    <name evidence="2" type="ORF">TWF718_002526</name>
</gene>
<feature type="chain" id="PRO_5042870133" evidence="1">
    <location>
        <begin position="20"/>
        <end position="165"/>
    </location>
</feature>
<feature type="signal peptide" evidence="1">
    <location>
        <begin position="1"/>
        <end position="19"/>
    </location>
</feature>
<name>A0AAN8MMK2_9PEZI</name>
<organism evidence="2 3">
    <name type="scientific">Orbilia javanica</name>
    <dbReference type="NCBI Taxonomy" id="47235"/>
    <lineage>
        <taxon>Eukaryota</taxon>
        <taxon>Fungi</taxon>
        <taxon>Dikarya</taxon>
        <taxon>Ascomycota</taxon>
        <taxon>Pezizomycotina</taxon>
        <taxon>Orbiliomycetes</taxon>
        <taxon>Orbiliales</taxon>
        <taxon>Orbiliaceae</taxon>
        <taxon>Orbilia</taxon>
    </lineage>
</organism>
<keyword evidence="3" id="KW-1185">Reference proteome</keyword>
<dbReference type="EMBL" id="JAVHNR010000010">
    <property type="protein sequence ID" value="KAK6331988.1"/>
    <property type="molecule type" value="Genomic_DNA"/>
</dbReference>
<evidence type="ECO:0000313" key="2">
    <source>
        <dbReference type="EMBL" id="KAK6331988.1"/>
    </source>
</evidence>
<sequence length="165" mass="18077">MQLTSFILPILSLASALTASPILEPRAGPASNFFTVTDFYDSGVPHSLSSYVSFNVKGPWPSFTAYCTASSSVVPTIATAPFPTKCTGKPGVAFGLEYKTGVGYVLTIMHRYRWDQTVRLGTIWVGTDVQTRVNPVNPNGNVQYLNYSSSFTVPFSEYTQEKKVR</sequence>
<evidence type="ECO:0000313" key="3">
    <source>
        <dbReference type="Proteomes" id="UP001313282"/>
    </source>
</evidence>
<dbReference type="Proteomes" id="UP001313282">
    <property type="component" value="Unassembled WGS sequence"/>
</dbReference>
<dbReference type="AlphaFoldDB" id="A0AAN8MMK2"/>
<proteinExistence type="predicted"/>
<keyword evidence="1" id="KW-0732">Signal</keyword>
<accession>A0AAN8MMK2</accession>
<evidence type="ECO:0000256" key="1">
    <source>
        <dbReference type="SAM" id="SignalP"/>
    </source>
</evidence>
<reference evidence="2 3" key="1">
    <citation type="submission" date="2019-10" db="EMBL/GenBank/DDBJ databases">
        <authorList>
            <person name="Palmer J.M."/>
        </authorList>
    </citation>
    <scope>NUCLEOTIDE SEQUENCE [LARGE SCALE GENOMIC DNA]</scope>
    <source>
        <strain evidence="2 3">TWF718</strain>
    </source>
</reference>
<protein>
    <submittedName>
        <fullName evidence="2">Uncharacterized protein</fullName>
    </submittedName>
</protein>